<accession>A0A179ICB5</accession>
<evidence type="ECO:0000313" key="3">
    <source>
        <dbReference type="Proteomes" id="UP000243081"/>
    </source>
</evidence>
<dbReference type="PANTHER" id="PTHR47332">
    <property type="entry name" value="SET DOMAIN-CONTAINING PROTEIN 5"/>
    <property type="match status" value="1"/>
</dbReference>
<dbReference type="OrthoDB" id="265717at2759"/>
<keyword evidence="3" id="KW-1185">Reference proteome</keyword>
<feature type="domain" description="SET" evidence="1">
    <location>
        <begin position="10"/>
        <end position="96"/>
    </location>
</feature>
<dbReference type="Pfam" id="PF00856">
    <property type="entry name" value="SET"/>
    <property type="match status" value="2"/>
</dbReference>
<dbReference type="InterPro" id="IPR053185">
    <property type="entry name" value="SET_domain_protein"/>
</dbReference>
<dbReference type="SUPFAM" id="SSF82199">
    <property type="entry name" value="SET domain"/>
    <property type="match status" value="2"/>
</dbReference>
<dbReference type="Proteomes" id="UP000243081">
    <property type="component" value="Unassembled WGS sequence"/>
</dbReference>
<dbReference type="CDD" id="cd20071">
    <property type="entry name" value="SET_SMYD"/>
    <property type="match status" value="2"/>
</dbReference>
<dbReference type="PROSITE" id="PS50280">
    <property type="entry name" value="SET"/>
    <property type="match status" value="2"/>
</dbReference>
<gene>
    <name evidence="2" type="ORF">LLEC1_02359</name>
</gene>
<evidence type="ECO:0000313" key="2">
    <source>
        <dbReference type="EMBL" id="OAQ99103.1"/>
    </source>
</evidence>
<dbReference type="InterPro" id="IPR046341">
    <property type="entry name" value="SET_dom_sf"/>
</dbReference>
<reference evidence="2 3" key="1">
    <citation type="submission" date="2016-03" db="EMBL/GenBank/DDBJ databases">
        <title>Fine-scale spatial genetic structure of a fungal parasite of coffee scale insects.</title>
        <authorList>
            <person name="Jackson D."/>
            <person name="Zemenick K.A."/>
            <person name="Malloure B."/>
            <person name="Quandt C.A."/>
            <person name="James T.Y."/>
        </authorList>
    </citation>
    <scope>NUCLEOTIDE SEQUENCE [LARGE SCALE GENOMIC DNA]</scope>
    <source>
        <strain evidence="2 3">UM487</strain>
    </source>
</reference>
<name>A0A179ICB5_CORDF</name>
<proteinExistence type="predicted"/>
<dbReference type="AlphaFoldDB" id="A0A179ICB5"/>
<feature type="domain" description="SET" evidence="1">
    <location>
        <begin position="293"/>
        <end position="436"/>
    </location>
</feature>
<sequence>MPLSTLRLPAQLHIFTSLRNVHEFSNVCEQYAGIARTNALPLAADGLEGGIFENACRINHACNNNTHNNWNENVGCHTVHALRDIQQGEEITIFYLRSQESRSRRLAQLKEKFLFTCSCGLCALGPKESRESDVRLEATLRLENLISRGGLEAILATPLQMLRYVDQQVQLYERHGPGDAGLPGAYFDAAQMVVAHGDLARGRVFAGRAISEWERTAGDDCKEVIQYRKTPHDPSLLPGLYGRSMEWKTAVDDVPTGLQPADFEEWLWRRKPASKKKHKKKAKNHDKNTSIPTFFTIREVPKKGQGVVASTKITKGTRILAESPLLTVPRHVRDIEAVEVAIGRQVKMLDEKKRQHFFALHNCHGDRHTPELGICRTNVLPLGTDATVGGLFLQASRINHSCRHNSQNTWNKKLGQITIHAFRDIEEGEEITICYLGGSDKYAHRQRHLKSTFGFHCSCELCMMPLDYRVQSDERREKIDILDKDIGDGMGIISSPLACLGAVRSLLKLLEEESIADATVPRAYYDAFQIAIANGDQARARVFAQRAQRLRVILQGDNGPDTRVLGKYADDPTTHRLYGTTNKWRQAVTKVPKELDAKAFEDWLWKKRR</sequence>
<organism evidence="2 3">
    <name type="scientific">Cordyceps confragosa</name>
    <name type="common">Lecanicillium lecanii</name>
    <dbReference type="NCBI Taxonomy" id="2714763"/>
    <lineage>
        <taxon>Eukaryota</taxon>
        <taxon>Fungi</taxon>
        <taxon>Dikarya</taxon>
        <taxon>Ascomycota</taxon>
        <taxon>Pezizomycotina</taxon>
        <taxon>Sordariomycetes</taxon>
        <taxon>Hypocreomycetidae</taxon>
        <taxon>Hypocreales</taxon>
        <taxon>Cordycipitaceae</taxon>
        <taxon>Akanthomyces</taxon>
    </lineage>
</organism>
<dbReference type="SMART" id="SM00317">
    <property type="entry name" value="SET"/>
    <property type="match status" value="1"/>
</dbReference>
<evidence type="ECO:0000259" key="1">
    <source>
        <dbReference type="PROSITE" id="PS50280"/>
    </source>
</evidence>
<comment type="caution">
    <text evidence="2">The sequence shown here is derived from an EMBL/GenBank/DDBJ whole genome shotgun (WGS) entry which is preliminary data.</text>
</comment>
<protein>
    <recommendedName>
        <fullName evidence="1">SET domain-containing protein</fullName>
    </recommendedName>
</protein>
<dbReference type="PANTHER" id="PTHR47332:SF2">
    <property type="entry name" value="SET-6"/>
    <property type="match status" value="1"/>
</dbReference>
<dbReference type="EMBL" id="LUKN01002415">
    <property type="protein sequence ID" value="OAQ99103.1"/>
    <property type="molecule type" value="Genomic_DNA"/>
</dbReference>
<dbReference type="InterPro" id="IPR001214">
    <property type="entry name" value="SET_dom"/>
</dbReference>
<dbReference type="Gene3D" id="2.170.270.10">
    <property type="entry name" value="SET domain"/>
    <property type="match status" value="2"/>
</dbReference>